<gene>
    <name evidence="1" type="ORF">DLJ53_21875</name>
</gene>
<dbReference type="EMBL" id="QHHQ01000005">
    <property type="protein sequence ID" value="RAH99198.1"/>
    <property type="molecule type" value="Genomic_DNA"/>
</dbReference>
<dbReference type="Pfam" id="PF05521">
    <property type="entry name" value="Phage_HCP"/>
    <property type="match status" value="1"/>
</dbReference>
<dbReference type="Proteomes" id="UP000249590">
    <property type="component" value="Unassembled WGS sequence"/>
</dbReference>
<proteinExistence type="predicted"/>
<evidence type="ECO:0000313" key="2">
    <source>
        <dbReference type="Proteomes" id="UP000249590"/>
    </source>
</evidence>
<dbReference type="Gene3D" id="2.40.10.270">
    <property type="entry name" value="Bacteriophage SPP1 head-tail adaptor protein"/>
    <property type="match status" value="1"/>
</dbReference>
<accession>A0A8B2NLY8</accession>
<name>A0A8B2NLY8_9HYPH</name>
<sequence length="106" mass="12073">MRAGKLDRRVTLERATVIGKDEFGADLLRWDPVATVWAQARPNRGAERFTAAEVNGSAVMSFQIRYRPDVTVKDRLIYEGRVWNIVDVREIGRRVVTEIDATARAE</sequence>
<comment type="caution">
    <text evidence="1">The sequence shown here is derived from an EMBL/GenBank/DDBJ whole genome shotgun (WGS) entry which is preliminary data.</text>
</comment>
<evidence type="ECO:0000313" key="1">
    <source>
        <dbReference type="EMBL" id="RAH99198.1"/>
    </source>
</evidence>
<dbReference type="RefSeq" id="WP_111349265.1">
    <property type="nucleotide sequence ID" value="NZ_QHHQ01000005.1"/>
</dbReference>
<dbReference type="NCBIfam" id="TIGR01563">
    <property type="entry name" value="gp16_SPP1"/>
    <property type="match status" value="1"/>
</dbReference>
<keyword evidence="2" id="KW-1185">Reference proteome</keyword>
<dbReference type="InterPro" id="IPR038666">
    <property type="entry name" value="SSP1_head-tail_sf"/>
</dbReference>
<dbReference type="InterPro" id="IPR008767">
    <property type="entry name" value="Phage_SPP1_head-tail_adaptor"/>
</dbReference>
<protein>
    <submittedName>
        <fullName evidence="1">Head-tail adaptor</fullName>
    </submittedName>
</protein>
<dbReference type="AlphaFoldDB" id="A0A8B2NLY8"/>
<reference evidence="1 2" key="1">
    <citation type="submission" date="2018-05" db="EMBL/GenBank/DDBJ databases">
        <title>Acuticoccus sediminis sp. nov., isolated from deep-sea sediment of Indian Ocean.</title>
        <authorList>
            <person name="Liu X."/>
            <person name="Lai Q."/>
            <person name="Du Y."/>
            <person name="Sun F."/>
            <person name="Zhang X."/>
            <person name="Wang S."/>
            <person name="Shao Z."/>
        </authorList>
    </citation>
    <scope>NUCLEOTIDE SEQUENCE [LARGE SCALE GENOMIC DNA]</scope>
    <source>
        <strain evidence="1 2">PTG4-2</strain>
    </source>
</reference>
<organism evidence="1 2">
    <name type="scientific">Acuticoccus sediminis</name>
    <dbReference type="NCBI Taxonomy" id="2184697"/>
    <lineage>
        <taxon>Bacteria</taxon>
        <taxon>Pseudomonadati</taxon>
        <taxon>Pseudomonadota</taxon>
        <taxon>Alphaproteobacteria</taxon>
        <taxon>Hyphomicrobiales</taxon>
        <taxon>Amorphaceae</taxon>
        <taxon>Acuticoccus</taxon>
    </lineage>
</organism>